<keyword evidence="2" id="KW-1185">Reference proteome</keyword>
<reference evidence="1" key="1">
    <citation type="submission" date="2022-07" db="EMBL/GenBank/DDBJ databases">
        <title>Phylogenomic reconstructions and comparative analyses of Kickxellomycotina fungi.</title>
        <authorList>
            <person name="Reynolds N.K."/>
            <person name="Stajich J.E."/>
            <person name="Barry K."/>
            <person name="Grigoriev I.V."/>
            <person name="Crous P."/>
            <person name="Smith M.E."/>
        </authorList>
    </citation>
    <scope>NUCLEOTIDE SEQUENCE</scope>
    <source>
        <strain evidence="1">Benny 63K</strain>
    </source>
</reference>
<dbReference type="EMBL" id="JANBPG010002718">
    <property type="protein sequence ID" value="KAJ1884855.1"/>
    <property type="molecule type" value="Genomic_DNA"/>
</dbReference>
<name>A0ACC1I337_9FUNG</name>
<sequence>MKDNLDQMLAWHEGWVRSGKGSKLLPPQAALAPFRPITPALLNLSLPVERILGINPVQHPVQNASATSATNSAQRPPPQPLPQNTTTQRQSIVAPVRSNGHNANSNAKVNAVISIDIEDDDDDDFQDGPLSRPLPMQPDRNAVHSSTANSYSNDDDLLQAIEIPDDIMLDDVKPIDRKPVDRKPVEAKPQTNIETIDIYDLDDFNDFDIDCT</sequence>
<feature type="non-terminal residue" evidence="1">
    <location>
        <position position="212"/>
    </location>
</feature>
<accession>A0ACC1I337</accession>
<proteinExistence type="predicted"/>
<evidence type="ECO:0000313" key="2">
    <source>
        <dbReference type="Proteomes" id="UP001150581"/>
    </source>
</evidence>
<evidence type="ECO:0000313" key="1">
    <source>
        <dbReference type="EMBL" id="KAJ1884855.1"/>
    </source>
</evidence>
<organism evidence="1 2">
    <name type="scientific">Kickxella alabastrina</name>
    <dbReference type="NCBI Taxonomy" id="61397"/>
    <lineage>
        <taxon>Eukaryota</taxon>
        <taxon>Fungi</taxon>
        <taxon>Fungi incertae sedis</taxon>
        <taxon>Zoopagomycota</taxon>
        <taxon>Kickxellomycotina</taxon>
        <taxon>Kickxellomycetes</taxon>
        <taxon>Kickxellales</taxon>
        <taxon>Kickxellaceae</taxon>
        <taxon>Kickxella</taxon>
    </lineage>
</organism>
<gene>
    <name evidence="1" type="ORF">LPJ66_010407</name>
</gene>
<dbReference type="Proteomes" id="UP001150581">
    <property type="component" value="Unassembled WGS sequence"/>
</dbReference>
<comment type="caution">
    <text evidence="1">The sequence shown here is derived from an EMBL/GenBank/DDBJ whole genome shotgun (WGS) entry which is preliminary data.</text>
</comment>
<protein>
    <submittedName>
        <fullName evidence="1">Uncharacterized protein</fullName>
    </submittedName>
</protein>